<dbReference type="Pfam" id="PF10536">
    <property type="entry name" value="PMD"/>
    <property type="match status" value="1"/>
</dbReference>
<reference evidence="3 4" key="1">
    <citation type="submission" date="2024-11" db="EMBL/GenBank/DDBJ databases">
        <title>A near-complete genome assembly of Cinchona calisaya.</title>
        <authorList>
            <person name="Lian D.C."/>
            <person name="Zhao X.W."/>
            <person name="Wei L."/>
        </authorList>
    </citation>
    <scope>NUCLEOTIDE SEQUENCE [LARGE SCALE GENOMIC DNA]</scope>
    <source>
        <tissue evidence="3">Nenye</tissue>
    </source>
</reference>
<dbReference type="Proteomes" id="UP001630127">
    <property type="component" value="Unassembled WGS sequence"/>
</dbReference>
<keyword evidence="4" id="KW-1185">Reference proteome</keyword>
<feature type="compositionally biased region" description="Basic and acidic residues" evidence="1">
    <location>
        <begin position="560"/>
        <end position="571"/>
    </location>
</feature>
<feature type="compositionally biased region" description="Basic residues" evidence="1">
    <location>
        <begin position="572"/>
        <end position="587"/>
    </location>
</feature>
<evidence type="ECO:0000313" key="4">
    <source>
        <dbReference type="Proteomes" id="UP001630127"/>
    </source>
</evidence>
<sequence>MFKKLCLLVLHIGFGAVLYGSWYGLVCGMSTGLQYGTFSGMDDQTAELVHPGPYVHDILSPMTPHRARSIFDGLIDDSTLQVKRCDGTFWDHMPIPARVWHYICLAGFEGVASLGRISVDHALITSLVERWRPETHSFHLPIGEATITLQDVEVLWGLHIDGPPVTGRDTTHSADAWSQLCMELLGFMPARSDIDGGRLKVGCLSAALDRPLPDDATDDMCRQMARTYLLVLIGGILFPDNSGNKVPLLYLQLLRDLETVGLYSWGSAVLGTLYRSFCNATSPTVRTICCPILLVQLWAWERMPTLRPIRLEPAQEHRGAYGSRWDVGFDLRNAPRHVLSVFRDQLHTLRPNEFIWQPFSDELLDMLPHYCTAGRDIWRSVCWEIVECYLPHRVMRQFGLHQPIPDQRLMGNQAALHLTDRRGRTNTDWELTHRQYIDIWAARTDTVEVGLTCIGTTHASGDYMQWYRARTVMYISNPTQRPTFAEGYLSDGARADYLMDSMARLYYMSLDNMTEDDTSDTSAWAQISHFASQSLHAVGESTRLDLRPPPVPVSVRHPHQAHDPHRVERAPRRGGQHGGGRRRRRVPSPRPHVDAESPHVNIPFEGDTSHVLSPMRTPVGPSSFGQSSTVPDPEHTGPTVSDEEHEHEQSIPSQAETAHHTQQQDTPLFYARRSKRVPKPRNCGTGGKFGHHAH</sequence>
<evidence type="ECO:0000313" key="3">
    <source>
        <dbReference type="EMBL" id="KAL3503338.1"/>
    </source>
</evidence>
<protein>
    <recommendedName>
        <fullName evidence="2">Aminotransferase-like plant mobile domain-containing protein</fullName>
    </recommendedName>
</protein>
<accession>A0ABD2Y763</accession>
<dbReference type="InterPro" id="IPR044824">
    <property type="entry name" value="MAIN-like"/>
</dbReference>
<dbReference type="PANTHER" id="PTHR46033">
    <property type="entry name" value="PROTEIN MAIN-LIKE 2"/>
    <property type="match status" value="1"/>
</dbReference>
<comment type="caution">
    <text evidence="3">The sequence shown here is derived from an EMBL/GenBank/DDBJ whole genome shotgun (WGS) entry which is preliminary data.</text>
</comment>
<evidence type="ECO:0000259" key="2">
    <source>
        <dbReference type="Pfam" id="PF10536"/>
    </source>
</evidence>
<dbReference type="InterPro" id="IPR019557">
    <property type="entry name" value="AminoTfrase-like_pln_mobile"/>
</dbReference>
<name>A0ABD2Y763_9GENT</name>
<proteinExistence type="predicted"/>
<organism evidence="3 4">
    <name type="scientific">Cinchona calisaya</name>
    <dbReference type="NCBI Taxonomy" id="153742"/>
    <lineage>
        <taxon>Eukaryota</taxon>
        <taxon>Viridiplantae</taxon>
        <taxon>Streptophyta</taxon>
        <taxon>Embryophyta</taxon>
        <taxon>Tracheophyta</taxon>
        <taxon>Spermatophyta</taxon>
        <taxon>Magnoliopsida</taxon>
        <taxon>eudicotyledons</taxon>
        <taxon>Gunneridae</taxon>
        <taxon>Pentapetalae</taxon>
        <taxon>asterids</taxon>
        <taxon>lamiids</taxon>
        <taxon>Gentianales</taxon>
        <taxon>Rubiaceae</taxon>
        <taxon>Cinchonoideae</taxon>
        <taxon>Cinchoneae</taxon>
        <taxon>Cinchona</taxon>
    </lineage>
</organism>
<gene>
    <name evidence="3" type="ORF">ACH5RR_037787</name>
</gene>
<dbReference type="EMBL" id="JBJUIK010000015">
    <property type="protein sequence ID" value="KAL3503338.1"/>
    <property type="molecule type" value="Genomic_DNA"/>
</dbReference>
<dbReference type="PANTHER" id="PTHR46033:SF8">
    <property type="entry name" value="PROTEIN MAINTENANCE OF MERISTEMS-LIKE"/>
    <property type="match status" value="1"/>
</dbReference>
<feature type="compositionally biased region" description="Polar residues" evidence="1">
    <location>
        <begin position="650"/>
        <end position="666"/>
    </location>
</feature>
<feature type="region of interest" description="Disordered" evidence="1">
    <location>
        <begin position="543"/>
        <end position="694"/>
    </location>
</feature>
<evidence type="ECO:0000256" key="1">
    <source>
        <dbReference type="SAM" id="MobiDB-lite"/>
    </source>
</evidence>
<dbReference type="AlphaFoldDB" id="A0ABD2Y763"/>
<feature type="domain" description="Aminotransferase-like plant mobile" evidence="2">
    <location>
        <begin position="107"/>
        <end position="468"/>
    </location>
</feature>